<dbReference type="OrthoDB" id="793134at2"/>
<dbReference type="Proteomes" id="UP000198942">
    <property type="component" value="Unassembled WGS sequence"/>
</dbReference>
<accession>A0A1H8BMS1</accession>
<gene>
    <name evidence="2" type="ORF">SAMN05192574_101975</name>
</gene>
<protein>
    <submittedName>
        <fullName evidence="2">Uncharacterized protein</fullName>
    </submittedName>
</protein>
<name>A0A1H8BMS1_9SPHI</name>
<keyword evidence="1" id="KW-0812">Transmembrane</keyword>
<evidence type="ECO:0000256" key="1">
    <source>
        <dbReference type="SAM" id="Phobius"/>
    </source>
</evidence>
<keyword evidence="1" id="KW-1133">Transmembrane helix</keyword>
<feature type="transmembrane region" description="Helical" evidence="1">
    <location>
        <begin position="6"/>
        <end position="25"/>
    </location>
</feature>
<keyword evidence="1" id="KW-0472">Membrane</keyword>
<proteinExistence type="predicted"/>
<dbReference type="AlphaFoldDB" id="A0A1H8BMS1"/>
<dbReference type="STRING" id="551995.SAMN05192574_101975"/>
<sequence length="155" mass="17653">MTHILENSLIAGGVIALFSVPFYIITKRSKRAQQALLKDRLLHKAADLSLELTRYEPVHNKIIGWASPSKILLLADLAQSEVVVYNLTKAVRTYVLKTMNGTSVRSISLQIADAQNRVLDTLPFYQQFQDNEMKLKQFEKQAKDWETLLNGHLSR</sequence>
<organism evidence="2 3">
    <name type="scientific">Mucilaginibacter gossypiicola</name>
    <dbReference type="NCBI Taxonomy" id="551995"/>
    <lineage>
        <taxon>Bacteria</taxon>
        <taxon>Pseudomonadati</taxon>
        <taxon>Bacteroidota</taxon>
        <taxon>Sphingobacteriia</taxon>
        <taxon>Sphingobacteriales</taxon>
        <taxon>Sphingobacteriaceae</taxon>
        <taxon>Mucilaginibacter</taxon>
    </lineage>
</organism>
<evidence type="ECO:0000313" key="3">
    <source>
        <dbReference type="Proteomes" id="UP000198942"/>
    </source>
</evidence>
<reference evidence="3" key="1">
    <citation type="submission" date="2016-10" db="EMBL/GenBank/DDBJ databases">
        <authorList>
            <person name="Varghese N."/>
            <person name="Submissions S."/>
        </authorList>
    </citation>
    <scope>NUCLEOTIDE SEQUENCE [LARGE SCALE GENOMIC DNA]</scope>
    <source>
        <strain evidence="3">Gh-48</strain>
    </source>
</reference>
<evidence type="ECO:0000313" key="2">
    <source>
        <dbReference type="EMBL" id="SEM84076.1"/>
    </source>
</evidence>
<dbReference type="EMBL" id="FOCL01000001">
    <property type="protein sequence ID" value="SEM84076.1"/>
    <property type="molecule type" value="Genomic_DNA"/>
</dbReference>
<dbReference type="RefSeq" id="WP_091208326.1">
    <property type="nucleotide sequence ID" value="NZ_FOCL01000001.1"/>
</dbReference>
<keyword evidence="3" id="KW-1185">Reference proteome</keyword>